<keyword evidence="2" id="KW-1185">Reference proteome</keyword>
<reference evidence="1 2" key="1">
    <citation type="submission" date="2021-02" db="EMBL/GenBank/DDBJ databases">
        <authorList>
            <person name="Jung H.S."/>
            <person name="Chun B.H."/>
            <person name="Jeon C.O."/>
        </authorList>
    </citation>
    <scope>NUCLEOTIDE SEQUENCE [LARGE SCALE GENOMIC DNA]</scope>
    <source>
        <strain evidence="1 2">LMG 25203</strain>
    </source>
</reference>
<organism evidence="1 2">
    <name type="scientific">Flavobacterium macrobrachii</name>
    <dbReference type="NCBI Taxonomy" id="591204"/>
    <lineage>
        <taxon>Bacteria</taxon>
        <taxon>Pseudomonadati</taxon>
        <taxon>Bacteroidota</taxon>
        <taxon>Flavobacteriia</taxon>
        <taxon>Flavobacteriales</taxon>
        <taxon>Flavobacteriaceae</taxon>
        <taxon>Flavobacterium</taxon>
    </lineage>
</organism>
<gene>
    <name evidence="1" type="ORF">H9X54_006640</name>
</gene>
<proteinExistence type="predicted"/>
<dbReference type="EMBL" id="JACSOD020000462">
    <property type="protein sequence ID" value="MBM6498978.1"/>
    <property type="molecule type" value="Genomic_DNA"/>
</dbReference>
<evidence type="ECO:0000313" key="1">
    <source>
        <dbReference type="EMBL" id="MBM6498978.1"/>
    </source>
</evidence>
<accession>A0ABS2CVK3</accession>
<protein>
    <submittedName>
        <fullName evidence="1">Uncharacterized protein</fullName>
    </submittedName>
</protein>
<evidence type="ECO:0000313" key="2">
    <source>
        <dbReference type="Proteomes" id="UP000759529"/>
    </source>
</evidence>
<comment type="caution">
    <text evidence="1">The sequence shown here is derived from an EMBL/GenBank/DDBJ whole genome shotgun (WGS) entry which is preliminary data.</text>
</comment>
<sequence length="223" mass="24574">MAFSVRSEEYAPLGSFLLASFTRDQAAIEVRFKKLDTTYLGAFEDQLNIVKKLEGTLVLTEEQKKATAELYAEADVVNKDLNFLSSYFKDAGLPTAAISSLKKNLKRGNIEGALLEMKDLGQYIEANEVALIDEGMDAGFATELEGHKDSMEGLNNLQNSVLNARKQLVDANKADYKKLYGFISNVAEKGKLVFKGTVIEDEYNLTKLVGRMRAPKKGGGAEE</sequence>
<dbReference type="Proteomes" id="UP000759529">
    <property type="component" value="Unassembled WGS sequence"/>
</dbReference>
<dbReference type="RefSeq" id="WP_187658015.1">
    <property type="nucleotide sequence ID" value="NZ_JACSOD020000462.1"/>
</dbReference>
<name>A0ABS2CVK3_9FLAO</name>